<keyword evidence="1" id="KW-1133">Transmembrane helix</keyword>
<name>A0A239M4N4_9PSED</name>
<evidence type="ECO:0000313" key="4">
    <source>
        <dbReference type="Proteomes" id="UP000198309"/>
    </source>
</evidence>
<protein>
    <recommendedName>
        <fullName evidence="6">DUF4381 domain-containing protein</fullName>
    </recommendedName>
</protein>
<keyword evidence="1" id="KW-0472">Membrane</keyword>
<keyword evidence="1" id="KW-0812">Transmembrane</keyword>
<dbReference type="Proteomes" id="UP000199693">
    <property type="component" value="Unassembled WGS sequence"/>
</dbReference>
<feature type="transmembrane region" description="Helical" evidence="1">
    <location>
        <begin position="29"/>
        <end position="51"/>
    </location>
</feature>
<sequence length="168" mass="18670">MSLAAVPGIDQLQELALPPPVTGYWPQTWGWLVLALVLVALLAAWGTWRYLRWRRDRYRREALALLEQLSVELADPQRRLGALRELPQLLKRVALSLPGGEAAARLGGPQWQAFLQRRSATPLPADLAQRLALLAYAPAARLQALADSEVQALLAACRHWIEAHHVAV</sequence>
<dbReference type="EMBL" id="FNEC01000016">
    <property type="protein sequence ID" value="SDJ39775.1"/>
    <property type="molecule type" value="Genomic_DNA"/>
</dbReference>
<evidence type="ECO:0000256" key="1">
    <source>
        <dbReference type="SAM" id="Phobius"/>
    </source>
</evidence>
<dbReference type="Pfam" id="PF14316">
    <property type="entry name" value="DUF4381"/>
    <property type="match status" value="1"/>
</dbReference>
<reference evidence="3 4" key="2">
    <citation type="submission" date="2017-06" db="EMBL/GenBank/DDBJ databases">
        <authorList>
            <person name="Varghese N."/>
            <person name="Submissions S."/>
        </authorList>
    </citation>
    <scope>NUCLEOTIDE SEQUENCE [LARGE SCALE GENOMIC DNA]</scope>
    <source>
        <strain evidence="3 4">RLD-1</strain>
    </source>
</reference>
<organism evidence="2 5">
    <name type="scientific">Pseudomonas delhiensis</name>
    <dbReference type="NCBI Taxonomy" id="366289"/>
    <lineage>
        <taxon>Bacteria</taxon>
        <taxon>Pseudomonadati</taxon>
        <taxon>Pseudomonadota</taxon>
        <taxon>Gammaproteobacteria</taxon>
        <taxon>Pseudomonadales</taxon>
        <taxon>Pseudomonadaceae</taxon>
        <taxon>Pseudomonas</taxon>
    </lineage>
</organism>
<gene>
    <name evidence="2" type="ORF">SAMN05216189_101679</name>
    <name evidence="3" type="ORF">SAMN06295949_12379</name>
</gene>
<dbReference type="InterPro" id="IPR025489">
    <property type="entry name" value="DUF4381"/>
</dbReference>
<accession>A0A239M4N4</accession>
<keyword evidence="4" id="KW-1185">Reference proteome</keyword>
<reference evidence="2 5" key="1">
    <citation type="submission" date="2016-10" db="EMBL/GenBank/DDBJ databases">
        <authorList>
            <person name="de Groot N.N."/>
        </authorList>
    </citation>
    <scope>NUCLEOTIDE SEQUENCE [LARGE SCALE GENOMIC DNA]</scope>
    <source>
        <strain evidence="2 5">CCM 7361</strain>
    </source>
</reference>
<evidence type="ECO:0008006" key="6">
    <source>
        <dbReference type="Google" id="ProtNLM"/>
    </source>
</evidence>
<proteinExistence type="predicted"/>
<evidence type="ECO:0000313" key="3">
    <source>
        <dbReference type="EMBL" id="SNT36954.1"/>
    </source>
</evidence>
<dbReference type="AlphaFoldDB" id="A0A239M4N4"/>
<dbReference type="EMBL" id="FZPC01000023">
    <property type="protein sequence ID" value="SNT36954.1"/>
    <property type="molecule type" value="Genomic_DNA"/>
</dbReference>
<dbReference type="Proteomes" id="UP000198309">
    <property type="component" value="Unassembled WGS sequence"/>
</dbReference>
<evidence type="ECO:0000313" key="2">
    <source>
        <dbReference type="EMBL" id="SDJ39775.1"/>
    </source>
</evidence>
<dbReference type="RefSeq" id="WP_089393327.1">
    <property type="nucleotide sequence ID" value="NZ_FNEC01000016.1"/>
</dbReference>
<evidence type="ECO:0000313" key="5">
    <source>
        <dbReference type="Proteomes" id="UP000199693"/>
    </source>
</evidence>